<evidence type="ECO:0000313" key="3">
    <source>
        <dbReference type="EMBL" id="KAF2448183.1"/>
    </source>
</evidence>
<dbReference type="Gene3D" id="3.40.50.1820">
    <property type="entry name" value="alpha/beta hydrolase"/>
    <property type="match status" value="1"/>
</dbReference>
<dbReference type="GO" id="GO:0052689">
    <property type="term" value="F:carboxylic ester hydrolase activity"/>
    <property type="evidence" value="ECO:0007669"/>
    <property type="project" value="UniProtKB-ARBA"/>
</dbReference>
<feature type="region of interest" description="Disordered" evidence="2">
    <location>
        <begin position="122"/>
        <end position="153"/>
    </location>
</feature>
<comment type="caution">
    <text evidence="3">The sequence shown here is derived from an EMBL/GenBank/DDBJ whole genome shotgun (WGS) entry which is preliminary data.</text>
</comment>
<gene>
    <name evidence="3" type="ORF">P171DRAFT_428294</name>
</gene>
<dbReference type="Pfam" id="PF01083">
    <property type="entry name" value="Cutinase"/>
    <property type="match status" value="1"/>
</dbReference>
<keyword evidence="1" id="KW-0378">Hydrolase</keyword>
<keyword evidence="4" id="KW-1185">Reference proteome</keyword>
<organism evidence="3 4">
    <name type="scientific">Karstenula rhodostoma CBS 690.94</name>
    <dbReference type="NCBI Taxonomy" id="1392251"/>
    <lineage>
        <taxon>Eukaryota</taxon>
        <taxon>Fungi</taxon>
        <taxon>Dikarya</taxon>
        <taxon>Ascomycota</taxon>
        <taxon>Pezizomycotina</taxon>
        <taxon>Dothideomycetes</taxon>
        <taxon>Pleosporomycetidae</taxon>
        <taxon>Pleosporales</taxon>
        <taxon>Massarineae</taxon>
        <taxon>Didymosphaeriaceae</taxon>
        <taxon>Karstenula</taxon>
    </lineage>
</organism>
<dbReference type="OrthoDB" id="3225429at2759"/>
<feature type="compositionally biased region" description="Low complexity" evidence="2">
    <location>
        <begin position="122"/>
        <end position="147"/>
    </location>
</feature>
<dbReference type="EMBL" id="MU001495">
    <property type="protein sequence ID" value="KAF2448183.1"/>
    <property type="molecule type" value="Genomic_DNA"/>
</dbReference>
<evidence type="ECO:0000256" key="2">
    <source>
        <dbReference type="SAM" id="MobiDB-lite"/>
    </source>
</evidence>
<dbReference type="InterPro" id="IPR029058">
    <property type="entry name" value="AB_hydrolase_fold"/>
</dbReference>
<proteinExistence type="predicted"/>
<evidence type="ECO:0000256" key="1">
    <source>
        <dbReference type="ARBA" id="ARBA00022801"/>
    </source>
</evidence>
<dbReference type="InterPro" id="IPR000675">
    <property type="entry name" value="Cutinase/axe"/>
</dbReference>
<dbReference type="SUPFAM" id="SSF53474">
    <property type="entry name" value="alpha/beta-Hydrolases"/>
    <property type="match status" value="1"/>
</dbReference>
<dbReference type="AlphaFoldDB" id="A0A9P4PRU3"/>
<dbReference type="Proteomes" id="UP000799764">
    <property type="component" value="Unassembled WGS sequence"/>
</dbReference>
<name>A0A9P4PRU3_9PLEO</name>
<reference evidence="3" key="1">
    <citation type="journal article" date="2020" name="Stud. Mycol.">
        <title>101 Dothideomycetes genomes: a test case for predicting lifestyles and emergence of pathogens.</title>
        <authorList>
            <person name="Haridas S."/>
            <person name="Albert R."/>
            <person name="Binder M."/>
            <person name="Bloem J."/>
            <person name="Labutti K."/>
            <person name="Salamov A."/>
            <person name="Andreopoulos B."/>
            <person name="Baker S."/>
            <person name="Barry K."/>
            <person name="Bills G."/>
            <person name="Bluhm B."/>
            <person name="Cannon C."/>
            <person name="Castanera R."/>
            <person name="Culley D."/>
            <person name="Daum C."/>
            <person name="Ezra D."/>
            <person name="Gonzalez J."/>
            <person name="Henrissat B."/>
            <person name="Kuo A."/>
            <person name="Liang C."/>
            <person name="Lipzen A."/>
            <person name="Lutzoni F."/>
            <person name="Magnuson J."/>
            <person name="Mondo S."/>
            <person name="Nolan M."/>
            <person name="Ohm R."/>
            <person name="Pangilinan J."/>
            <person name="Park H.-J."/>
            <person name="Ramirez L."/>
            <person name="Alfaro M."/>
            <person name="Sun H."/>
            <person name="Tritt A."/>
            <person name="Yoshinaga Y."/>
            <person name="Zwiers L.-H."/>
            <person name="Turgeon B."/>
            <person name="Goodwin S."/>
            <person name="Spatafora J."/>
            <person name="Crous P."/>
            <person name="Grigoriev I."/>
        </authorList>
    </citation>
    <scope>NUCLEOTIDE SEQUENCE</scope>
    <source>
        <strain evidence="3">CBS 690.94</strain>
    </source>
</reference>
<sequence length="182" mass="18867">MLTLKNITDPSSAAYKAIKAVLVTGNPYHVPNASANVDENGGDASKKYPGARYNAKYASSRGIPQIYYDSGALIDICHQDDLVCAPEAPNASFIPGHLHYGDQNVQDLGAKFLISRLSANDTDSLPTSTATASSSSSTGSPTGSPTGLEPPHTTGGANILSMSFIAALGEISALFLSRPRPG</sequence>
<protein>
    <submittedName>
        <fullName evidence="3">Carbohydrate esterase family 5 protein</fullName>
    </submittedName>
</protein>
<accession>A0A9P4PRU3</accession>
<evidence type="ECO:0000313" key="4">
    <source>
        <dbReference type="Proteomes" id="UP000799764"/>
    </source>
</evidence>